<name>A0A5J4J5H1_9BACI</name>
<evidence type="ECO:0000259" key="2">
    <source>
        <dbReference type="Pfam" id="PF07853"/>
    </source>
</evidence>
<dbReference type="Proteomes" id="UP000391919">
    <property type="component" value="Unassembled WGS sequence"/>
</dbReference>
<organism evidence="3 4">
    <name type="scientific">Weizmannia acidilactici</name>
    <dbReference type="NCBI Taxonomy" id="2607726"/>
    <lineage>
        <taxon>Bacteria</taxon>
        <taxon>Bacillati</taxon>
        <taxon>Bacillota</taxon>
        <taxon>Bacilli</taxon>
        <taxon>Bacillales</taxon>
        <taxon>Bacillaceae</taxon>
        <taxon>Heyndrickxia</taxon>
    </lineage>
</organism>
<feature type="domain" description="DUF1648" evidence="2">
    <location>
        <begin position="16"/>
        <end position="62"/>
    </location>
</feature>
<sequence>MRFFLKIIEPKFLLYVIVLAAAISVIGLFFAPVNMPSHFDADFRPDGYLNKWIGLWILPVIMFLLWLAGRKSISFKIGILIMVGFLIHISLVFYAIFLAGCSISRLRFVANLTVFPY</sequence>
<dbReference type="InterPro" id="IPR012867">
    <property type="entry name" value="DUF1648"/>
</dbReference>
<dbReference type="AlphaFoldDB" id="A0A5J4J5H1"/>
<dbReference type="RefSeq" id="WP_151680276.1">
    <property type="nucleotide sequence ID" value="NZ_BKZQ01000016.1"/>
</dbReference>
<comment type="caution">
    <text evidence="3">The sequence shown here is derived from an EMBL/GenBank/DDBJ whole genome shotgun (WGS) entry which is preliminary data.</text>
</comment>
<feature type="transmembrane region" description="Helical" evidence="1">
    <location>
        <begin position="52"/>
        <end position="68"/>
    </location>
</feature>
<protein>
    <recommendedName>
        <fullName evidence="2">DUF1648 domain-containing protein</fullName>
    </recommendedName>
</protein>
<keyword evidence="1" id="KW-0812">Transmembrane</keyword>
<evidence type="ECO:0000313" key="4">
    <source>
        <dbReference type="Proteomes" id="UP000391919"/>
    </source>
</evidence>
<dbReference type="Pfam" id="PF07853">
    <property type="entry name" value="DUF1648"/>
    <property type="match status" value="1"/>
</dbReference>
<gene>
    <name evidence="3" type="ORF">BpJC7_15250</name>
</gene>
<keyword evidence="1" id="KW-1133">Transmembrane helix</keyword>
<keyword evidence="4" id="KW-1185">Reference proteome</keyword>
<feature type="transmembrane region" description="Helical" evidence="1">
    <location>
        <begin position="75"/>
        <end position="97"/>
    </location>
</feature>
<evidence type="ECO:0000313" key="3">
    <source>
        <dbReference type="EMBL" id="GER70222.1"/>
    </source>
</evidence>
<keyword evidence="1" id="KW-0472">Membrane</keyword>
<dbReference type="EMBL" id="BKZQ01000016">
    <property type="protein sequence ID" value="GER70222.1"/>
    <property type="molecule type" value="Genomic_DNA"/>
</dbReference>
<evidence type="ECO:0000256" key="1">
    <source>
        <dbReference type="SAM" id="Phobius"/>
    </source>
</evidence>
<proteinExistence type="predicted"/>
<feature type="transmembrane region" description="Helical" evidence="1">
    <location>
        <begin position="12"/>
        <end position="32"/>
    </location>
</feature>
<reference evidence="3 4" key="1">
    <citation type="submission" date="2019-09" db="EMBL/GenBank/DDBJ databases">
        <title>Draft genome sequence of Bacillus sp. JC-7.</title>
        <authorList>
            <person name="Tanaka N."/>
            <person name="Shiwa Y."/>
            <person name="Fujita N."/>
            <person name="Tanasupawat S."/>
        </authorList>
    </citation>
    <scope>NUCLEOTIDE SEQUENCE [LARGE SCALE GENOMIC DNA]</scope>
    <source>
        <strain evidence="3 4">JC-7</strain>
    </source>
</reference>
<accession>A0A5J4J5H1</accession>